<dbReference type="PANTHER" id="PTHR31973">
    <property type="entry name" value="POLYPROTEIN, PUTATIVE-RELATED"/>
    <property type="match status" value="1"/>
</dbReference>
<organism evidence="2 3">
    <name type="scientific">Nyssa sinensis</name>
    <dbReference type="NCBI Taxonomy" id="561372"/>
    <lineage>
        <taxon>Eukaryota</taxon>
        <taxon>Viridiplantae</taxon>
        <taxon>Streptophyta</taxon>
        <taxon>Embryophyta</taxon>
        <taxon>Tracheophyta</taxon>
        <taxon>Spermatophyta</taxon>
        <taxon>Magnoliopsida</taxon>
        <taxon>eudicotyledons</taxon>
        <taxon>Gunneridae</taxon>
        <taxon>Pentapetalae</taxon>
        <taxon>asterids</taxon>
        <taxon>Cornales</taxon>
        <taxon>Nyssaceae</taxon>
        <taxon>Nyssa</taxon>
    </lineage>
</organism>
<name>A0A5J4ZK35_9ASTE</name>
<evidence type="ECO:0008006" key="4">
    <source>
        <dbReference type="Google" id="ProtNLM"/>
    </source>
</evidence>
<gene>
    <name evidence="2" type="ORF">F0562_015372</name>
</gene>
<evidence type="ECO:0000256" key="1">
    <source>
        <dbReference type="SAM" id="MobiDB-lite"/>
    </source>
</evidence>
<feature type="compositionally biased region" description="Basic and acidic residues" evidence="1">
    <location>
        <begin position="66"/>
        <end position="80"/>
    </location>
</feature>
<dbReference type="PANTHER" id="PTHR31973:SF187">
    <property type="entry name" value="MUTATOR TRANSPOSASE MUDRA PROTEIN"/>
    <property type="match status" value="1"/>
</dbReference>
<proteinExistence type="predicted"/>
<feature type="region of interest" description="Disordered" evidence="1">
    <location>
        <begin position="62"/>
        <end position="105"/>
    </location>
</feature>
<protein>
    <recommendedName>
        <fullName evidence="4">MULE transposase domain-containing protein</fullName>
    </recommendedName>
</protein>
<reference evidence="2 3" key="1">
    <citation type="submission" date="2019-09" db="EMBL/GenBank/DDBJ databases">
        <title>A chromosome-level genome assembly of the Chinese tupelo Nyssa sinensis.</title>
        <authorList>
            <person name="Yang X."/>
            <person name="Kang M."/>
            <person name="Yang Y."/>
            <person name="Xiong H."/>
            <person name="Wang M."/>
            <person name="Zhang Z."/>
            <person name="Wang Z."/>
            <person name="Wu H."/>
            <person name="Ma T."/>
            <person name="Liu J."/>
            <person name="Xi Z."/>
        </authorList>
    </citation>
    <scope>NUCLEOTIDE SEQUENCE [LARGE SCALE GENOMIC DNA]</scope>
    <source>
        <strain evidence="2">J267</strain>
        <tissue evidence="2">Leaf</tissue>
    </source>
</reference>
<accession>A0A5J4ZK35</accession>
<dbReference type="Proteomes" id="UP000325577">
    <property type="component" value="Linkage Group LG7"/>
</dbReference>
<dbReference type="OrthoDB" id="1660333at2759"/>
<keyword evidence="3" id="KW-1185">Reference proteome</keyword>
<dbReference type="AlphaFoldDB" id="A0A5J4ZK35"/>
<evidence type="ECO:0000313" key="2">
    <source>
        <dbReference type="EMBL" id="KAA8517898.1"/>
    </source>
</evidence>
<evidence type="ECO:0000313" key="3">
    <source>
        <dbReference type="Proteomes" id="UP000325577"/>
    </source>
</evidence>
<dbReference type="EMBL" id="CM018050">
    <property type="protein sequence ID" value="KAA8517898.1"/>
    <property type="molecule type" value="Genomic_DNA"/>
</dbReference>
<sequence length="322" mass="36251">MNAVPCHTIDVNETVTISSQTSEDEISDSDDVYGLTFDDEAFVALVDENLRSSTFNTVASPSANVKVHDGDDLSDFKSNDDAEYNPSSDDNNTDEGEGKGKGKGKVKSTSRVFEYNLYREEYHAREGDKIMLKSRQLFENVDKGEHTCVRLQSNSNANSSWIAKKLGEAIMTNPDIKVNAMQIYLQKTYGIEASRMQFYTAKRRALDEIEGKHESSYTMLPMYASEIRRTNPDSLVKIECQRPSLLMNPLFKRTFIAFEALFKRFNAGCRPFIGIDGCHLKGLYGGVLLVTVSLDENIGCFQLLWEWLKVKIGTARGFSFKT</sequence>